<accession>A0A167FTH6</accession>
<dbReference type="GO" id="GO:0070822">
    <property type="term" value="C:Sin3-type complex"/>
    <property type="evidence" value="ECO:0007669"/>
    <property type="project" value="TreeGrafter"/>
</dbReference>
<name>A0A167FTH6_9ASCO</name>
<dbReference type="RefSeq" id="XP_018738160.1">
    <property type="nucleotide sequence ID" value="XM_018880332.1"/>
</dbReference>
<feature type="region of interest" description="Disordered" evidence="1">
    <location>
        <begin position="622"/>
        <end position="651"/>
    </location>
</feature>
<sequence length="953" mass="106287">MEPGYAYIKERISPIYHASPSKTTVSLPLLAKKLPATVLSGLRKDGEVKGKEKSLSEKHYGDTRSTSSPNDPTSLTNYGAVNGFTGSEILSRSVSATHIKDFDVDTSAPNQDADSGPEIGSNANDLVMSKNSLSQDGTSLSTSANSPNSTYLTTPVSTSLNTSSNASSGKGNLSKSRTRNSRSLSPTLVVSSNGQLLTNLSTNYNSKASTKNSNADKVRYIMVDTTTVSRLVNEPGCKLVESSIELEGYEVYIVEQWACERKLNASITSYTGNTAHKIRASVLSLPKDTNMWSDVIRAHFDELFKLHLRPKETGHGLLFVSNLSSFPSNLNIVPVPDGDISKATDYFDVNEDLRRTGCGGRLVLTIGAPPDSCSDKFKQLFKTHDKVPIMFAVRELVTLVQIGLYYCNLLEPQLVDGLLCNASVRAISNWWDEMGKMRYRAYPKDGMLGPTTVSAIIGFITGIRSRLASLNYKPPKDPFDAEEFITCIKQFQKHERLPRTSRLDIETIRRLYSLTSSKGTNSDLFGIVKSTMKEVSGKQVQNVADAEVLDIERLLNHLQGRRARYLWLGKGHMRTIMSGGTSTTGIPLEALTVSEISSSNLDIKKAMRSVRKPTQVRYRVNGTRSNVSLDNENYEDEQHNFKPPATLTEEQQPWLYENTGKQRSAASSKRSHRFRKYLSVSGNSTTSSAITPVDSSFRSPYSTSDEDLATGNYESSEDEGDVAPTESDHLDKSQEVKDDSRICQFDTDGLICCQQAHDDCSLGKFVDNDEKKMDRYNLRRTQSFSIVEEVVLKWKFDRPAPKLAKTYLSAMRTRQKLVGEVSLLGDISHMYDQKIKSMSLFLNKDKILVNGLNSRVQGVMEKEINVKNLINDVDALVARLHYESRMLTSKLRDVEESVDAFALRVLELESRIDRMDKTKKEYLGDIPQEYGYTESLLKRYLGWLPPLQKYLTP</sequence>
<evidence type="ECO:0000259" key="2">
    <source>
        <dbReference type="Pfam" id="PF25995"/>
    </source>
</evidence>
<dbReference type="KEGG" id="slb:AWJ20_3322"/>
<dbReference type="Proteomes" id="UP000189580">
    <property type="component" value="Chromosome b"/>
</dbReference>
<dbReference type="PANTHER" id="PTHR31011:SF2">
    <property type="entry name" value="PROTEIN STB2-RELATED"/>
    <property type="match status" value="1"/>
</dbReference>
<feature type="compositionally biased region" description="Polar residues" evidence="1">
    <location>
        <begin position="121"/>
        <end position="156"/>
    </location>
</feature>
<feature type="compositionally biased region" description="Polar residues" evidence="1">
    <location>
        <begin position="63"/>
        <end position="79"/>
    </location>
</feature>
<evidence type="ECO:0000313" key="4">
    <source>
        <dbReference type="Proteomes" id="UP000189580"/>
    </source>
</evidence>
<reference evidence="3 4" key="1">
    <citation type="submission" date="2016-02" db="EMBL/GenBank/DDBJ databases">
        <title>Complete genome sequence and transcriptome regulation of the pentose utilising yeast Sugiyamaella lignohabitans.</title>
        <authorList>
            <person name="Bellasio M."/>
            <person name="Peymann A."/>
            <person name="Valli M."/>
            <person name="Sipitzky M."/>
            <person name="Graf A."/>
            <person name="Sauer M."/>
            <person name="Marx H."/>
            <person name="Mattanovich D."/>
        </authorList>
    </citation>
    <scope>NUCLEOTIDE SEQUENCE [LARGE SCALE GENOMIC DNA]</scope>
    <source>
        <strain evidence="3 4">CBS 10342</strain>
    </source>
</reference>
<dbReference type="InterPro" id="IPR059025">
    <property type="entry name" value="STB6_N"/>
</dbReference>
<proteinExistence type="predicted"/>
<feature type="compositionally biased region" description="Polar residues" evidence="1">
    <location>
        <begin position="169"/>
        <end position="188"/>
    </location>
</feature>
<dbReference type="EMBL" id="CP014503">
    <property type="protein sequence ID" value="ANB15683.1"/>
    <property type="molecule type" value="Genomic_DNA"/>
</dbReference>
<keyword evidence="4" id="KW-1185">Reference proteome</keyword>
<dbReference type="AlphaFoldDB" id="A0A167FTH6"/>
<feature type="compositionally biased region" description="Basic and acidic residues" evidence="1">
    <location>
        <begin position="45"/>
        <end position="62"/>
    </location>
</feature>
<feature type="domain" description="STB6-like N-terminal" evidence="2">
    <location>
        <begin position="219"/>
        <end position="355"/>
    </location>
</feature>
<dbReference type="PANTHER" id="PTHR31011">
    <property type="entry name" value="PROTEIN STB2-RELATED"/>
    <property type="match status" value="1"/>
</dbReference>
<dbReference type="Pfam" id="PF25995">
    <property type="entry name" value="STB6_N"/>
    <property type="match status" value="1"/>
</dbReference>
<feature type="region of interest" description="Disordered" evidence="1">
    <location>
        <begin position="681"/>
        <end position="736"/>
    </location>
</feature>
<dbReference type="InterPro" id="IPR038919">
    <property type="entry name" value="STB2/STB2"/>
</dbReference>
<feature type="compositionally biased region" description="Low complexity" evidence="1">
    <location>
        <begin position="157"/>
        <end position="168"/>
    </location>
</feature>
<feature type="compositionally biased region" description="Polar residues" evidence="1">
    <location>
        <begin position="622"/>
        <end position="631"/>
    </location>
</feature>
<dbReference type="GeneID" id="30035332"/>
<gene>
    <name evidence="3" type="primary">STB6</name>
    <name evidence="3" type="ORF">AWJ20_3322</name>
</gene>
<feature type="region of interest" description="Disordered" evidence="1">
    <location>
        <begin position="104"/>
        <end position="188"/>
    </location>
</feature>
<evidence type="ECO:0000313" key="3">
    <source>
        <dbReference type="EMBL" id="ANB15683.1"/>
    </source>
</evidence>
<protein>
    <submittedName>
        <fullName evidence="3">Stb6p</fullName>
    </submittedName>
</protein>
<evidence type="ECO:0000256" key="1">
    <source>
        <dbReference type="SAM" id="MobiDB-lite"/>
    </source>
</evidence>
<feature type="region of interest" description="Disordered" evidence="1">
    <location>
        <begin position="45"/>
        <end position="79"/>
    </location>
</feature>
<organism evidence="3 4">
    <name type="scientific">Sugiyamaella lignohabitans</name>
    <dbReference type="NCBI Taxonomy" id="796027"/>
    <lineage>
        <taxon>Eukaryota</taxon>
        <taxon>Fungi</taxon>
        <taxon>Dikarya</taxon>
        <taxon>Ascomycota</taxon>
        <taxon>Saccharomycotina</taxon>
        <taxon>Dipodascomycetes</taxon>
        <taxon>Dipodascales</taxon>
        <taxon>Trichomonascaceae</taxon>
        <taxon>Sugiyamaella</taxon>
    </lineage>
</organism>
<dbReference type="OrthoDB" id="19806at2759"/>
<feature type="compositionally biased region" description="Basic and acidic residues" evidence="1">
    <location>
        <begin position="726"/>
        <end position="736"/>
    </location>
</feature>
<feature type="compositionally biased region" description="Polar residues" evidence="1">
    <location>
        <begin position="681"/>
        <end position="703"/>
    </location>
</feature>